<organism evidence="1 2">
    <name type="scientific">Bifidobacterium longum subsp. longum</name>
    <dbReference type="NCBI Taxonomy" id="1679"/>
    <lineage>
        <taxon>Bacteria</taxon>
        <taxon>Bacillati</taxon>
        <taxon>Actinomycetota</taxon>
        <taxon>Actinomycetes</taxon>
        <taxon>Bifidobacteriales</taxon>
        <taxon>Bifidobacteriaceae</taxon>
        <taxon>Bifidobacterium</taxon>
    </lineage>
</organism>
<name>A0A4R0V921_BIFLL</name>
<sequence length="96" mass="11169">MEAHNSIRRYLHRIGEEIRSTAEIAKLTSWPAAVETLIAKADIQIMCRNGYNERHYESLIADSSLFKLTWKQEFPIEINGVETYYGKLLNGNLRRN</sequence>
<dbReference type="Proteomes" id="UP000292478">
    <property type="component" value="Unassembled WGS sequence"/>
</dbReference>
<reference evidence="1 2" key="1">
    <citation type="journal article" date="2018" name="Sci. Rep.">
        <title>Genomic diversity and distribution of Bifidobacterium longum subsp. longum across the human lifespan.</title>
        <authorList>
            <person name="Odamaki T."/>
            <person name="Bottacini F."/>
            <person name="Kato K."/>
            <person name="Mitsuyama E."/>
            <person name="Yoshida K."/>
            <person name="Horigome A."/>
            <person name="Xiao J.Z."/>
            <person name="van Sinderen D."/>
        </authorList>
    </citation>
    <scope>NUCLEOTIDE SEQUENCE [LARGE SCALE GENOMIC DNA]</scope>
    <source>
        <strain evidence="1 2">MCC10113</strain>
    </source>
</reference>
<evidence type="ECO:0000313" key="1">
    <source>
        <dbReference type="EMBL" id="TCF59739.1"/>
    </source>
</evidence>
<evidence type="ECO:0000313" key="2">
    <source>
        <dbReference type="Proteomes" id="UP000292478"/>
    </source>
</evidence>
<dbReference type="AlphaFoldDB" id="A0A4R0V921"/>
<dbReference type="EMBL" id="SHTC01000008">
    <property type="protein sequence ID" value="TCF59739.1"/>
    <property type="molecule type" value="Genomic_DNA"/>
</dbReference>
<protein>
    <submittedName>
        <fullName evidence="1">Uncharacterized protein</fullName>
    </submittedName>
</protein>
<accession>A0A4R0V921</accession>
<gene>
    <name evidence="1" type="ORF">MCC10113_0436</name>
</gene>
<dbReference type="RefSeq" id="WP_118214081.1">
    <property type="nucleotide sequence ID" value="NZ_SHRJ01000008.1"/>
</dbReference>
<comment type="caution">
    <text evidence="1">The sequence shown here is derived from an EMBL/GenBank/DDBJ whole genome shotgun (WGS) entry which is preliminary data.</text>
</comment>
<proteinExistence type="predicted"/>